<sequence>MTSSLEELALQYKMTEKESQIELLHQSADNFMCNTTADTIDPQEKFTKCKEIYTQIIDISSDDYLANFNLGVLYFTNYKTSSIPDFDLLHTALEYLQKAEKSDRNSSVLFNIALVETELGNIEHAMKTYQEILDLNQQYDDECIQEDIKAQNQIIYNNLALLAKNQDNMYQAIKYYKEGLMLDPKNFIFLYNISLIFIKSGKYSQAIKFLNKAILYPGEHKPNVAYKILAEAYEKLGKYDEALKTYRSLETLEGSTKDLSQKITRIENIILSDDKFSLSENEEKKTCKSIKFKDHEKDSKFSKALEAICSTDTIKFSEEEKHKELLSNIDEIKEKILDNESNMLICINPPDTSEKESDSKHYENWSQDKCNDILISQPKNKYAYFRLGCLNLATNPIKARACLKECQEIDPKFRPGDCAELIADSIINDEKNENSEALPFYEQAGKTSPEKISALVKLHRLSAFQLANDEKITEAIEELEKARKLDPKNIYILNRLGEMYMSIETPDFNIAKELISKSIKLCPSSSESYISLGRIYRK</sequence>
<evidence type="ECO:0000313" key="5">
    <source>
        <dbReference type="EMBL" id="CAI2387391.1"/>
    </source>
</evidence>
<protein>
    <submittedName>
        <fullName evidence="5">Uncharacterized protein</fullName>
    </submittedName>
</protein>
<dbReference type="PANTHER" id="PTHR12558:SF13">
    <property type="entry name" value="CELL DIVISION CYCLE PROTEIN 27 HOMOLOG"/>
    <property type="match status" value="1"/>
</dbReference>
<feature type="repeat" description="TPR" evidence="3">
    <location>
        <begin position="223"/>
        <end position="256"/>
    </location>
</feature>
<dbReference type="PANTHER" id="PTHR12558">
    <property type="entry name" value="CELL DIVISION CYCLE 16,23,27"/>
    <property type="match status" value="1"/>
</dbReference>
<dbReference type="Proteomes" id="UP001295684">
    <property type="component" value="Unassembled WGS sequence"/>
</dbReference>
<feature type="repeat" description="TPR" evidence="3">
    <location>
        <begin position="153"/>
        <end position="186"/>
    </location>
</feature>
<keyword evidence="1 3" id="KW-0802">TPR repeat</keyword>
<keyword evidence="6" id="KW-1185">Reference proteome</keyword>
<comment type="caution">
    <text evidence="5">The sequence shown here is derived from an EMBL/GenBank/DDBJ whole genome shotgun (WGS) entry which is preliminary data.</text>
</comment>
<feature type="repeat" description="TPR" evidence="3">
    <location>
        <begin position="106"/>
        <end position="139"/>
    </location>
</feature>
<dbReference type="Pfam" id="PF12895">
    <property type="entry name" value="ANAPC3"/>
    <property type="match status" value="1"/>
</dbReference>
<evidence type="ECO:0000256" key="4">
    <source>
        <dbReference type="SAM" id="Coils"/>
    </source>
</evidence>
<evidence type="ECO:0000256" key="2">
    <source>
        <dbReference type="ARBA" id="ARBA00038210"/>
    </source>
</evidence>
<dbReference type="SMART" id="SM00028">
    <property type="entry name" value="TPR"/>
    <property type="match status" value="6"/>
</dbReference>
<dbReference type="AlphaFoldDB" id="A0AAD1YAW8"/>
<keyword evidence="4" id="KW-0175">Coiled coil</keyword>
<evidence type="ECO:0000313" key="6">
    <source>
        <dbReference type="Proteomes" id="UP001295684"/>
    </source>
</evidence>
<dbReference type="Pfam" id="PF13181">
    <property type="entry name" value="TPR_8"/>
    <property type="match status" value="1"/>
</dbReference>
<name>A0AAD1YAW8_EUPCR</name>
<gene>
    <name evidence="5" type="ORF">ECRASSUSDP1_LOCUS29023</name>
</gene>
<accession>A0AAD1YAW8</accession>
<organism evidence="5 6">
    <name type="scientific">Euplotes crassus</name>
    <dbReference type="NCBI Taxonomy" id="5936"/>
    <lineage>
        <taxon>Eukaryota</taxon>
        <taxon>Sar</taxon>
        <taxon>Alveolata</taxon>
        <taxon>Ciliophora</taxon>
        <taxon>Intramacronucleata</taxon>
        <taxon>Spirotrichea</taxon>
        <taxon>Hypotrichia</taxon>
        <taxon>Euplotida</taxon>
        <taxon>Euplotidae</taxon>
        <taxon>Moneuplotes</taxon>
    </lineage>
</organism>
<dbReference type="InterPro" id="IPR019734">
    <property type="entry name" value="TPR_rpt"/>
</dbReference>
<dbReference type="EMBL" id="CAMPGE010029902">
    <property type="protein sequence ID" value="CAI2387391.1"/>
    <property type="molecule type" value="Genomic_DNA"/>
</dbReference>
<proteinExistence type="inferred from homology"/>
<feature type="coiled-coil region" evidence="4">
    <location>
        <begin position="315"/>
        <end position="342"/>
    </location>
</feature>
<dbReference type="Gene3D" id="1.25.40.10">
    <property type="entry name" value="Tetratricopeptide repeat domain"/>
    <property type="match status" value="3"/>
</dbReference>
<dbReference type="InterPro" id="IPR011990">
    <property type="entry name" value="TPR-like_helical_dom_sf"/>
</dbReference>
<reference evidence="5" key="1">
    <citation type="submission" date="2023-07" db="EMBL/GenBank/DDBJ databases">
        <authorList>
            <consortium name="AG Swart"/>
            <person name="Singh M."/>
            <person name="Singh A."/>
            <person name="Seah K."/>
            <person name="Emmerich C."/>
        </authorList>
    </citation>
    <scope>NUCLEOTIDE SEQUENCE</scope>
    <source>
        <strain evidence="5">DP1</strain>
    </source>
</reference>
<dbReference type="PROSITE" id="PS50005">
    <property type="entry name" value="TPR"/>
    <property type="match status" value="3"/>
</dbReference>
<evidence type="ECO:0000256" key="3">
    <source>
        <dbReference type="PROSITE-ProRule" id="PRU00339"/>
    </source>
</evidence>
<evidence type="ECO:0000256" key="1">
    <source>
        <dbReference type="ARBA" id="ARBA00022803"/>
    </source>
</evidence>
<comment type="similarity">
    <text evidence="2">Belongs to the APC3/CDC27 family.</text>
</comment>
<dbReference type="SUPFAM" id="SSF48452">
    <property type="entry name" value="TPR-like"/>
    <property type="match status" value="2"/>
</dbReference>